<sequence length="63" mass="6686">MLLLNPLPCPLPSPSSHHKPYCSLPSCCSPSLALRTSSSQACKPRTALLPATIYTHAASRLVV</sequence>
<protein>
    <submittedName>
        <fullName evidence="1">Uncharacterized protein</fullName>
    </submittedName>
</protein>
<proteinExistence type="predicted"/>
<evidence type="ECO:0000313" key="1">
    <source>
        <dbReference type="EMBL" id="JAD36491.1"/>
    </source>
</evidence>
<organism evidence="1">
    <name type="scientific">Arundo donax</name>
    <name type="common">Giant reed</name>
    <name type="synonym">Donax arundinaceus</name>
    <dbReference type="NCBI Taxonomy" id="35708"/>
    <lineage>
        <taxon>Eukaryota</taxon>
        <taxon>Viridiplantae</taxon>
        <taxon>Streptophyta</taxon>
        <taxon>Embryophyta</taxon>
        <taxon>Tracheophyta</taxon>
        <taxon>Spermatophyta</taxon>
        <taxon>Magnoliopsida</taxon>
        <taxon>Liliopsida</taxon>
        <taxon>Poales</taxon>
        <taxon>Poaceae</taxon>
        <taxon>PACMAD clade</taxon>
        <taxon>Arundinoideae</taxon>
        <taxon>Arundineae</taxon>
        <taxon>Arundo</taxon>
    </lineage>
</organism>
<dbReference type="EMBL" id="GBRH01261404">
    <property type="protein sequence ID" value="JAD36491.1"/>
    <property type="molecule type" value="Transcribed_RNA"/>
</dbReference>
<accession>A0A0A9IXD1</accession>
<name>A0A0A9IXD1_ARUDO</name>
<reference evidence="1" key="2">
    <citation type="journal article" date="2015" name="Data Brief">
        <title>Shoot transcriptome of the giant reed, Arundo donax.</title>
        <authorList>
            <person name="Barrero R.A."/>
            <person name="Guerrero F.D."/>
            <person name="Moolhuijzen P."/>
            <person name="Goolsby J.A."/>
            <person name="Tidwell J."/>
            <person name="Bellgard S.E."/>
            <person name="Bellgard M.I."/>
        </authorList>
    </citation>
    <scope>NUCLEOTIDE SEQUENCE</scope>
    <source>
        <tissue evidence="1">Shoot tissue taken approximately 20 cm above the soil surface</tissue>
    </source>
</reference>
<dbReference type="AlphaFoldDB" id="A0A0A9IXD1"/>
<reference evidence="1" key="1">
    <citation type="submission" date="2014-09" db="EMBL/GenBank/DDBJ databases">
        <authorList>
            <person name="Magalhaes I.L.F."/>
            <person name="Oliveira U."/>
            <person name="Santos F.R."/>
            <person name="Vidigal T.H.D.A."/>
            <person name="Brescovit A.D."/>
            <person name="Santos A.J."/>
        </authorList>
    </citation>
    <scope>NUCLEOTIDE SEQUENCE</scope>
    <source>
        <tissue evidence="1">Shoot tissue taken approximately 20 cm above the soil surface</tissue>
    </source>
</reference>